<gene>
    <name evidence="6" type="ORF">BCV69DRAFT_281510</name>
</gene>
<dbReference type="GeneID" id="37013747"/>
<protein>
    <recommendedName>
        <fullName evidence="5">G-patch domain-containing protein</fullName>
    </recommendedName>
</protein>
<proteinExistence type="inferred from homology"/>
<feature type="compositionally biased region" description="Basic and acidic residues" evidence="4">
    <location>
        <begin position="474"/>
        <end position="500"/>
    </location>
</feature>
<comment type="similarity">
    <text evidence="2">Belongs to the SPP2 family.</text>
</comment>
<feature type="compositionally biased region" description="Basic and acidic residues" evidence="4">
    <location>
        <begin position="175"/>
        <end position="185"/>
    </location>
</feature>
<dbReference type="Proteomes" id="UP000245942">
    <property type="component" value="Unassembled WGS sequence"/>
</dbReference>
<dbReference type="GO" id="GO:0000398">
    <property type="term" value="P:mRNA splicing, via spliceosome"/>
    <property type="evidence" value="ECO:0007669"/>
    <property type="project" value="InterPro"/>
</dbReference>
<name>A0A316UBC4_9BASI</name>
<feature type="compositionally biased region" description="Basic and acidic residues" evidence="4">
    <location>
        <begin position="274"/>
        <end position="284"/>
    </location>
</feature>
<dbReference type="PANTHER" id="PTHR15818:SF2">
    <property type="entry name" value="G-PATCH DOMAIN AND KOW MOTIFS-CONTAINING PROTEIN"/>
    <property type="match status" value="1"/>
</dbReference>
<dbReference type="InterPro" id="IPR026822">
    <property type="entry name" value="Spp2/MOS2_G-patch"/>
</dbReference>
<comment type="subcellular location">
    <subcellularLocation>
        <location evidence="1">Nucleus</location>
    </subcellularLocation>
</comment>
<feature type="compositionally biased region" description="Low complexity" evidence="4">
    <location>
        <begin position="345"/>
        <end position="355"/>
    </location>
</feature>
<dbReference type="STRING" id="1684307.A0A316UBC4"/>
<dbReference type="PROSITE" id="PS50174">
    <property type="entry name" value="G_PATCH"/>
    <property type="match status" value="1"/>
</dbReference>
<evidence type="ECO:0000256" key="2">
    <source>
        <dbReference type="ARBA" id="ARBA00008576"/>
    </source>
</evidence>
<feature type="region of interest" description="Disordered" evidence="4">
    <location>
        <begin position="1"/>
        <end position="293"/>
    </location>
</feature>
<dbReference type="PANTHER" id="PTHR15818">
    <property type="entry name" value="G PATCH AND KOW-CONTAINING"/>
    <property type="match status" value="1"/>
</dbReference>
<evidence type="ECO:0000256" key="4">
    <source>
        <dbReference type="SAM" id="MobiDB-lite"/>
    </source>
</evidence>
<evidence type="ECO:0000313" key="6">
    <source>
        <dbReference type="EMBL" id="PWN22530.1"/>
    </source>
</evidence>
<keyword evidence="7" id="KW-1185">Reference proteome</keyword>
<feature type="compositionally biased region" description="Low complexity" evidence="4">
    <location>
        <begin position="18"/>
        <end position="34"/>
    </location>
</feature>
<accession>A0A316UBC4</accession>
<feature type="region of interest" description="Disordered" evidence="4">
    <location>
        <begin position="338"/>
        <end position="500"/>
    </location>
</feature>
<evidence type="ECO:0000313" key="7">
    <source>
        <dbReference type="Proteomes" id="UP000245942"/>
    </source>
</evidence>
<dbReference type="InterPro" id="IPR045166">
    <property type="entry name" value="Spp2-like"/>
</dbReference>
<dbReference type="RefSeq" id="XP_025349690.1">
    <property type="nucleotide sequence ID" value="XM_025492013.1"/>
</dbReference>
<dbReference type="AlphaFoldDB" id="A0A316UBC4"/>
<evidence type="ECO:0000256" key="1">
    <source>
        <dbReference type="ARBA" id="ARBA00004123"/>
    </source>
</evidence>
<dbReference type="EMBL" id="KZ819323">
    <property type="protein sequence ID" value="PWN22530.1"/>
    <property type="molecule type" value="Genomic_DNA"/>
</dbReference>
<reference evidence="6 7" key="1">
    <citation type="journal article" date="2018" name="Mol. Biol. Evol.">
        <title>Broad Genomic Sampling Reveals a Smut Pathogenic Ancestry of the Fungal Clade Ustilaginomycotina.</title>
        <authorList>
            <person name="Kijpornyongpan T."/>
            <person name="Mondo S.J."/>
            <person name="Barry K."/>
            <person name="Sandor L."/>
            <person name="Lee J."/>
            <person name="Lipzen A."/>
            <person name="Pangilinan J."/>
            <person name="LaButti K."/>
            <person name="Hainaut M."/>
            <person name="Henrissat B."/>
            <person name="Grigoriev I.V."/>
            <person name="Spatafora J.W."/>
            <person name="Aime M.C."/>
        </authorList>
    </citation>
    <scope>NUCLEOTIDE SEQUENCE [LARGE SCALE GENOMIC DNA]</scope>
    <source>
        <strain evidence="6 7">MCA 4718</strain>
    </source>
</reference>
<organism evidence="6 7">
    <name type="scientific">Pseudomicrostroma glucosiphilum</name>
    <dbReference type="NCBI Taxonomy" id="1684307"/>
    <lineage>
        <taxon>Eukaryota</taxon>
        <taxon>Fungi</taxon>
        <taxon>Dikarya</taxon>
        <taxon>Basidiomycota</taxon>
        <taxon>Ustilaginomycotina</taxon>
        <taxon>Exobasidiomycetes</taxon>
        <taxon>Microstromatales</taxon>
        <taxon>Microstromatales incertae sedis</taxon>
        <taxon>Pseudomicrostroma</taxon>
    </lineage>
</organism>
<sequence length="500" mass="55355">MSRPKDSRSGLAMSFLDSADAAGGSHAGGSSSRNGSHRSSDASRNPHASSSSSLSRPPRAFGNAFGDDEDDEHAEHHNDRSSRRNGHGGRREELTGYSRSGAEKARRSPSPQGPRVIPLVGGSDWRGDRKRRLGLENLQDFGSLTSMRAGGAQEGKAVPPPRDSELHRSAGAGEGVEKIGDEKQKVGLQVRGKSRREEEEEEEMRRLQESATAEDKTPPLDKAAPSPPPSAKMTEDEQARRALLSGQGSTLPSLNADRTIALRESSSAPISEEQAFKYDADSRPDAPSLDDYAATPVEEFGKALLRGMGWREGMGAGKGGVGPNAPPEVKKRSALLGLGAKERPAATAAAASSATGGAGVKRDFKVKRPDTREYKPLVRREAVPVQEEGREHSRSAVSSSRREGENRGSKRSHSPGERSRRREGDDYDVDRRRDTGREYRHEDRDRLRDKHRDRDRDGDSSRREHYDSRRHRDRDRDRREDRGSRDEERRRERYRERSPR</sequence>
<dbReference type="SMART" id="SM00443">
    <property type="entry name" value="G_patch"/>
    <property type="match status" value="1"/>
</dbReference>
<dbReference type="GO" id="GO:0005681">
    <property type="term" value="C:spliceosomal complex"/>
    <property type="evidence" value="ECO:0007669"/>
    <property type="project" value="TreeGrafter"/>
</dbReference>
<dbReference type="GO" id="GO:0003676">
    <property type="term" value="F:nucleic acid binding"/>
    <property type="evidence" value="ECO:0007669"/>
    <property type="project" value="InterPro"/>
</dbReference>
<evidence type="ECO:0000259" key="5">
    <source>
        <dbReference type="PROSITE" id="PS50174"/>
    </source>
</evidence>
<feature type="compositionally biased region" description="Basic and acidic residues" evidence="4">
    <location>
        <begin position="360"/>
        <end position="467"/>
    </location>
</feature>
<feature type="compositionally biased region" description="Basic and acidic residues" evidence="4">
    <location>
        <begin position="73"/>
        <end position="82"/>
    </location>
</feature>
<evidence type="ECO:0000256" key="3">
    <source>
        <dbReference type="ARBA" id="ARBA00023242"/>
    </source>
</evidence>
<feature type="compositionally biased region" description="Low complexity" evidence="4">
    <location>
        <begin position="42"/>
        <end position="60"/>
    </location>
</feature>
<dbReference type="Pfam" id="PF12656">
    <property type="entry name" value="G-patch_2"/>
    <property type="match status" value="1"/>
</dbReference>
<feature type="compositionally biased region" description="Basic and acidic residues" evidence="4">
    <location>
        <begin position="203"/>
        <end position="219"/>
    </location>
</feature>
<dbReference type="OrthoDB" id="5577072at2759"/>
<feature type="domain" description="G-patch" evidence="5">
    <location>
        <begin position="297"/>
        <end position="343"/>
    </location>
</feature>
<dbReference type="InterPro" id="IPR000467">
    <property type="entry name" value="G_patch_dom"/>
</dbReference>
<keyword evidence="3" id="KW-0539">Nucleus</keyword>